<dbReference type="GO" id="GO:0016878">
    <property type="term" value="F:acid-thiol ligase activity"/>
    <property type="evidence" value="ECO:0007669"/>
    <property type="project" value="UniProtKB-ARBA"/>
</dbReference>
<dbReference type="InterPro" id="IPR025110">
    <property type="entry name" value="AMP-bd_C"/>
</dbReference>
<name>A0A4D7QLW3_9HYPH</name>
<feature type="domain" description="AMP-binding enzyme C-terminal" evidence="2">
    <location>
        <begin position="406"/>
        <end position="482"/>
    </location>
</feature>
<dbReference type="InterPro" id="IPR042099">
    <property type="entry name" value="ANL_N_sf"/>
</dbReference>
<dbReference type="PANTHER" id="PTHR43767">
    <property type="entry name" value="LONG-CHAIN-FATTY-ACID--COA LIGASE"/>
    <property type="match status" value="1"/>
</dbReference>
<dbReference type="InterPro" id="IPR020845">
    <property type="entry name" value="AMP-binding_CS"/>
</dbReference>
<evidence type="ECO:0000259" key="2">
    <source>
        <dbReference type="Pfam" id="PF13193"/>
    </source>
</evidence>
<dbReference type="Gene3D" id="3.40.50.12780">
    <property type="entry name" value="N-terminal domain of ligase-like"/>
    <property type="match status" value="1"/>
</dbReference>
<sequence length="497" mass="52301">MIAEALARNPDGEAVVCGDERLTYRSLVERGEAVARALAARGIASGDRVAVLVGNRIEFVVILVACGRIGAIMVPMGIRLQTPEIAHILGDCGAKLLFHEAELASRLPPLDGVTAVAVGDGHSFADFVAGGAGHPDVRAAAIAEEDTAFILYTSGTTGRPKGAMIAHLNVVHSAMVYEHCMRLTAADRSIAPVPLSHVTGLIANIAAMIRVAGTLVIMPAFKASEFLALVARERITMTVAVPAMYNLCLLEPDFDAHDLSSLRIGGYGGAPMPPPTIEKLAAKLPGLMLVNAYGATETTSPTTVMPPRFTASHGDSVGVPAPGCDVMVVDDAGREVAPGETGEIWIRSGSVVKGYWANPAATTESFTGGYWHSGDIGSIDAEGFVRVFDRKKDMINRGGYKVFTAEVETVLAGVDGVIECAVIARPCPVLGERVHAIVVTREEGGPTAADLKARCLSALSDYKVPETVTVQTEPLPRNANGKVIKRQLREGLEALSR</sequence>
<dbReference type="InterPro" id="IPR000873">
    <property type="entry name" value="AMP-dep_synth/lig_dom"/>
</dbReference>
<dbReference type="SUPFAM" id="SSF56801">
    <property type="entry name" value="Acetyl-CoA synthetase-like"/>
    <property type="match status" value="1"/>
</dbReference>
<evidence type="ECO:0000313" key="3">
    <source>
        <dbReference type="EMBL" id="QCK88578.1"/>
    </source>
</evidence>
<dbReference type="InterPro" id="IPR045851">
    <property type="entry name" value="AMP-bd_C_sf"/>
</dbReference>
<dbReference type="PRINTS" id="PR00154">
    <property type="entry name" value="AMPBINDING"/>
</dbReference>
<dbReference type="Gene3D" id="3.30.300.30">
    <property type="match status" value="1"/>
</dbReference>
<dbReference type="Proteomes" id="UP000298588">
    <property type="component" value="Chromosome"/>
</dbReference>
<reference evidence="3 4" key="1">
    <citation type="submission" date="2019-04" db="EMBL/GenBank/DDBJ databases">
        <title>Phreatobacter aquaticus sp. nov.</title>
        <authorList>
            <person name="Choi A."/>
            <person name="Baek K."/>
        </authorList>
    </citation>
    <scope>NUCLEOTIDE SEQUENCE [LARGE SCALE GENOMIC DNA]</scope>
    <source>
        <strain evidence="3 4">NMCR1094</strain>
    </source>
</reference>
<dbReference type="InterPro" id="IPR050237">
    <property type="entry name" value="ATP-dep_AMP-bd_enzyme"/>
</dbReference>
<keyword evidence="3" id="KW-0436">Ligase</keyword>
<feature type="domain" description="AMP-dependent synthetase/ligase" evidence="1">
    <location>
        <begin position="4"/>
        <end position="356"/>
    </location>
</feature>
<dbReference type="KEGG" id="paqt:E8L99_01725"/>
<accession>A0A4D7QLW3</accession>
<dbReference type="InterPro" id="IPR020459">
    <property type="entry name" value="AMP-binding"/>
</dbReference>
<keyword evidence="4" id="KW-1185">Reference proteome</keyword>
<protein>
    <submittedName>
        <fullName evidence="3">Long-chain fatty acid--CoA ligase</fullName>
    </submittedName>
</protein>
<evidence type="ECO:0000259" key="1">
    <source>
        <dbReference type="Pfam" id="PF00501"/>
    </source>
</evidence>
<dbReference type="AlphaFoldDB" id="A0A4D7QLW3"/>
<proteinExistence type="predicted"/>
<organism evidence="3 4">
    <name type="scientific">Phreatobacter aquaticus</name>
    <dbReference type="NCBI Taxonomy" id="2570229"/>
    <lineage>
        <taxon>Bacteria</taxon>
        <taxon>Pseudomonadati</taxon>
        <taxon>Pseudomonadota</taxon>
        <taxon>Alphaproteobacteria</taxon>
        <taxon>Hyphomicrobiales</taxon>
        <taxon>Phreatobacteraceae</taxon>
        <taxon>Phreatobacter</taxon>
    </lineage>
</organism>
<dbReference type="EMBL" id="CP039865">
    <property type="protein sequence ID" value="QCK88578.1"/>
    <property type="molecule type" value="Genomic_DNA"/>
</dbReference>
<dbReference type="PANTHER" id="PTHR43767:SF1">
    <property type="entry name" value="NONRIBOSOMAL PEPTIDE SYNTHASE PES1 (EUROFUNG)-RELATED"/>
    <property type="match status" value="1"/>
</dbReference>
<evidence type="ECO:0000313" key="4">
    <source>
        <dbReference type="Proteomes" id="UP000298588"/>
    </source>
</evidence>
<dbReference type="PROSITE" id="PS00455">
    <property type="entry name" value="AMP_BINDING"/>
    <property type="match status" value="1"/>
</dbReference>
<dbReference type="Pfam" id="PF00501">
    <property type="entry name" value="AMP-binding"/>
    <property type="match status" value="1"/>
</dbReference>
<dbReference type="OrthoDB" id="9803968at2"/>
<gene>
    <name evidence="3" type="ORF">E8L99_01725</name>
</gene>
<dbReference type="Pfam" id="PF13193">
    <property type="entry name" value="AMP-binding_C"/>
    <property type="match status" value="1"/>
</dbReference>